<reference evidence="2 3" key="1">
    <citation type="submission" date="2015-06" db="EMBL/GenBank/DDBJ databases">
        <title>Prevotella sp. 109, sp. nov., a novel member of the family Prevotellaceae isolated from human faeces.</title>
        <authorList>
            <person name="Shkoporov A.N."/>
            <person name="Chaplin A.V."/>
            <person name="Kafarskaia L.I."/>
            <person name="Efimov B.A."/>
        </authorList>
    </citation>
    <scope>NUCLEOTIDE SEQUENCE [LARGE SCALE GENOMIC DNA]</scope>
    <source>
        <strain evidence="2 3">109</strain>
    </source>
</reference>
<dbReference type="AlphaFoldDB" id="A0A8E1QYA1"/>
<evidence type="ECO:0000313" key="3">
    <source>
        <dbReference type="Proteomes" id="UP000036951"/>
    </source>
</evidence>
<dbReference type="RefSeq" id="WP_053398667.1">
    <property type="nucleotide sequence ID" value="NZ_LFQU01000018.1"/>
</dbReference>
<dbReference type="PANTHER" id="PTHR30595">
    <property type="entry name" value="GLPR-RELATED TRANSCRIPTIONAL REPRESSOR"/>
    <property type="match status" value="1"/>
</dbReference>
<dbReference type="PANTHER" id="PTHR30595:SF6">
    <property type="entry name" value="SCHLAFEN ALBA-2 DOMAIN-CONTAINING PROTEIN"/>
    <property type="match status" value="1"/>
</dbReference>
<keyword evidence="2" id="KW-0347">Helicase</keyword>
<evidence type="ECO:0000313" key="2">
    <source>
        <dbReference type="EMBL" id="KOO68139.1"/>
    </source>
</evidence>
<dbReference type="EMBL" id="LFQU01000018">
    <property type="protein sequence ID" value="KOO68139.1"/>
    <property type="molecule type" value="Genomic_DNA"/>
</dbReference>
<sequence>MKMNRNHILQLVTEGEHVHQDFKFAITDACKIARSLSAFSNTEGGRLLVGVKDNGKIAGIRSAEEIYMIEVAATRYCRPSVTLDSQIYKVDGKDVLEVSVAESQHKPVYAVDEDKKPKAYIRIKDETILASPVHLDIWRHDHKDVMIRCNEREQCILRLLEKYGELTLNRCVRLSHIPRRQVISLLADFIRFDLVETVFREHIFYFKLKQNQ</sequence>
<keyword evidence="2" id="KW-0378">Hydrolase</keyword>
<comment type="caution">
    <text evidence="2">The sequence shown here is derived from an EMBL/GenBank/DDBJ whole genome shotgun (WGS) entry which is preliminary data.</text>
</comment>
<name>A0A8E1QYA1_9BACT</name>
<keyword evidence="2" id="KW-0067">ATP-binding</keyword>
<proteinExistence type="predicted"/>
<gene>
    <name evidence="2" type="ORF">ACU52_09865</name>
</gene>
<organism evidence="2 3">
    <name type="scientific">Xylanibacter rarus</name>
    <dbReference type="NCBI Taxonomy" id="1676614"/>
    <lineage>
        <taxon>Bacteria</taxon>
        <taxon>Pseudomonadati</taxon>
        <taxon>Bacteroidota</taxon>
        <taxon>Bacteroidia</taxon>
        <taxon>Bacteroidales</taxon>
        <taxon>Prevotellaceae</taxon>
        <taxon>Xylanibacter</taxon>
    </lineage>
</organism>
<dbReference type="Gene3D" id="3.30.950.30">
    <property type="entry name" value="Schlafen, AAA domain"/>
    <property type="match status" value="1"/>
</dbReference>
<keyword evidence="2" id="KW-0547">Nucleotide-binding</keyword>
<dbReference type="Proteomes" id="UP000036951">
    <property type="component" value="Unassembled WGS sequence"/>
</dbReference>
<dbReference type="Pfam" id="PF04326">
    <property type="entry name" value="SLFN_AlbA_2"/>
    <property type="match status" value="1"/>
</dbReference>
<dbReference type="InterPro" id="IPR007421">
    <property type="entry name" value="Schlafen_AlbA_2_dom"/>
</dbReference>
<dbReference type="GO" id="GO:0004386">
    <property type="term" value="F:helicase activity"/>
    <property type="evidence" value="ECO:0007669"/>
    <property type="project" value="UniProtKB-KW"/>
</dbReference>
<keyword evidence="3" id="KW-1185">Reference proteome</keyword>
<accession>A0A8E1QYA1</accession>
<dbReference type="OrthoDB" id="9810282at2"/>
<dbReference type="InterPro" id="IPR038461">
    <property type="entry name" value="Schlafen_AlbA_2_dom_sf"/>
</dbReference>
<feature type="domain" description="Schlafen AlbA-2" evidence="1">
    <location>
        <begin position="20"/>
        <end position="128"/>
    </location>
</feature>
<protein>
    <submittedName>
        <fullName evidence="2">ATP-dependent DNA helicase</fullName>
    </submittedName>
</protein>
<evidence type="ECO:0000259" key="1">
    <source>
        <dbReference type="Pfam" id="PF04326"/>
    </source>
</evidence>